<evidence type="ECO:0000313" key="1">
    <source>
        <dbReference type="EMBL" id="ORX93351.1"/>
    </source>
</evidence>
<evidence type="ECO:0000313" key="2">
    <source>
        <dbReference type="Proteomes" id="UP000193498"/>
    </source>
</evidence>
<protein>
    <submittedName>
        <fullName evidence="1">Uncharacterized protein</fullName>
    </submittedName>
</protein>
<reference evidence="1 2" key="1">
    <citation type="submission" date="2016-07" db="EMBL/GenBank/DDBJ databases">
        <title>Pervasive Adenine N6-methylation of Active Genes in Fungi.</title>
        <authorList>
            <consortium name="DOE Joint Genome Institute"/>
            <person name="Mondo S.J."/>
            <person name="Dannebaum R.O."/>
            <person name="Kuo R.C."/>
            <person name="Labutti K."/>
            <person name="Haridas S."/>
            <person name="Kuo A."/>
            <person name="Salamov A."/>
            <person name="Ahrendt S.R."/>
            <person name="Lipzen A."/>
            <person name="Sullivan W."/>
            <person name="Andreopoulos W.B."/>
            <person name="Clum A."/>
            <person name="Lindquist E."/>
            <person name="Daum C."/>
            <person name="Ramamoorthy G.K."/>
            <person name="Gryganskyi A."/>
            <person name="Culley D."/>
            <person name="Magnuson J.K."/>
            <person name="James T.Y."/>
            <person name="O'Malley M.A."/>
            <person name="Stajich J.E."/>
            <person name="Spatafora J.W."/>
            <person name="Visel A."/>
            <person name="Grigoriev I.V."/>
        </authorList>
    </citation>
    <scope>NUCLEOTIDE SEQUENCE [LARGE SCALE GENOMIC DNA]</scope>
    <source>
        <strain evidence="1 2">CBS 931.73</strain>
    </source>
</reference>
<dbReference type="InParanoid" id="A0A1Y1Y5Q1"/>
<dbReference type="AlphaFoldDB" id="A0A1Y1Y5Q1"/>
<keyword evidence="2" id="KW-1185">Reference proteome</keyword>
<sequence>MGLPIRTYDNERRFDCHSQLEPNSSCQAPNPTRPQANLEFFTQLYRLVLDARVDRMNTDASMLSETDSLLRVENGVLDGDLNPVASQASLDSNTRRNPLEVLSDLLRELIVCEQRRQNFGEMA</sequence>
<gene>
    <name evidence="1" type="ORF">K493DRAFT_302717</name>
</gene>
<proteinExistence type="predicted"/>
<dbReference type="Proteomes" id="UP000193498">
    <property type="component" value="Unassembled WGS sequence"/>
</dbReference>
<accession>A0A1Y1Y5Q1</accession>
<comment type="caution">
    <text evidence="1">The sequence shown here is derived from an EMBL/GenBank/DDBJ whole genome shotgun (WGS) entry which is preliminary data.</text>
</comment>
<organism evidence="1 2">
    <name type="scientific">Basidiobolus meristosporus CBS 931.73</name>
    <dbReference type="NCBI Taxonomy" id="1314790"/>
    <lineage>
        <taxon>Eukaryota</taxon>
        <taxon>Fungi</taxon>
        <taxon>Fungi incertae sedis</taxon>
        <taxon>Zoopagomycota</taxon>
        <taxon>Entomophthoromycotina</taxon>
        <taxon>Basidiobolomycetes</taxon>
        <taxon>Basidiobolales</taxon>
        <taxon>Basidiobolaceae</taxon>
        <taxon>Basidiobolus</taxon>
    </lineage>
</organism>
<dbReference type="EMBL" id="MCFE01000238">
    <property type="protein sequence ID" value="ORX93351.1"/>
    <property type="molecule type" value="Genomic_DNA"/>
</dbReference>
<name>A0A1Y1Y5Q1_9FUNG</name>